<proteinExistence type="predicted"/>
<dbReference type="AlphaFoldDB" id="A0AAW4LCB4"/>
<sequence length="118" mass="12789">MSQFVFISLTFAAVVSCLMALRIYGDWITITTFGDSGESAPLYKLREALTCWIARHLFCAIAATILCVMIRLIPSLHAFPGADAILAGYGVLSLLFASLDHALAQQAQVALKQVDPSR</sequence>
<keyword evidence="1" id="KW-1133">Transmembrane helix</keyword>
<keyword evidence="3" id="KW-1185">Reference proteome</keyword>
<keyword evidence="1" id="KW-0812">Transmembrane</keyword>
<accession>A0AAW4LCB4</accession>
<evidence type="ECO:0000313" key="3">
    <source>
        <dbReference type="Proteomes" id="UP000811899"/>
    </source>
</evidence>
<keyword evidence="1" id="KW-0472">Membrane</keyword>
<name>A0AAW4LCB4_9BACT</name>
<organism evidence="2 3">
    <name type="scientific">Geoanaerobacter pelophilus</name>
    <dbReference type="NCBI Taxonomy" id="60036"/>
    <lineage>
        <taxon>Bacteria</taxon>
        <taxon>Pseudomonadati</taxon>
        <taxon>Thermodesulfobacteriota</taxon>
        <taxon>Desulfuromonadia</taxon>
        <taxon>Geobacterales</taxon>
        <taxon>Geobacteraceae</taxon>
        <taxon>Geoanaerobacter</taxon>
    </lineage>
</organism>
<gene>
    <name evidence="2" type="ORF">KI809_17195</name>
</gene>
<evidence type="ECO:0000256" key="1">
    <source>
        <dbReference type="SAM" id="Phobius"/>
    </source>
</evidence>
<feature type="transmembrane region" description="Helical" evidence="1">
    <location>
        <begin position="85"/>
        <end position="104"/>
    </location>
</feature>
<evidence type="ECO:0000313" key="2">
    <source>
        <dbReference type="EMBL" id="MBT0666051.1"/>
    </source>
</evidence>
<evidence type="ECO:0008006" key="4">
    <source>
        <dbReference type="Google" id="ProtNLM"/>
    </source>
</evidence>
<dbReference type="Proteomes" id="UP000811899">
    <property type="component" value="Unassembled WGS sequence"/>
</dbReference>
<feature type="transmembrane region" description="Helical" evidence="1">
    <location>
        <begin position="52"/>
        <end position="73"/>
    </location>
</feature>
<comment type="caution">
    <text evidence="2">The sequence shown here is derived from an EMBL/GenBank/DDBJ whole genome shotgun (WGS) entry which is preliminary data.</text>
</comment>
<dbReference type="RefSeq" id="WP_214172820.1">
    <property type="nucleotide sequence ID" value="NZ_JAHCVJ010000008.1"/>
</dbReference>
<protein>
    <recommendedName>
        <fullName evidence="4">SdpI/YhfL protein family protein</fullName>
    </recommendedName>
</protein>
<dbReference type="EMBL" id="JAHCVJ010000008">
    <property type="protein sequence ID" value="MBT0666051.1"/>
    <property type="molecule type" value="Genomic_DNA"/>
</dbReference>
<reference evidence="2 3" key="1">
    <citation type="submission" date="2021-05" db="EMBL/GenBank/DDBJ databases">
        <title>The draft genome of Geobacter pelophilus DSM 12255.</title>
        <authorList>
            <person name="Xu Z."/>
            <person name="Masuda Y."/>
            <person name="Itoh H."/>
            <person name="Senoo K."/>
        </authorList>
    </citation>
    <scope>NUCLEOTIDE SEQUENCE [LARGE SCALE GENOMIC DNA]</scope>
    <source>
        <strain evidence="2 3">DSM 12255</strain>
    </source>
</reference>